<proteinExistence type="predicted"/>
<accession>A0ABS8TWX1</accession>
<reference evidence="1 2" key="1">
    <citation type="submission" date="2021-12" db="EMBL/GenBank/DDBJ databases">
        <title>Mucilaginibacter roseus genome.</title>
        <authorList>
            <person name="Ferreira J.R."/>
            <person name="Newman J.D."/>
        </authorList>
    </citation>
    <scope>NUCLEOTIDE SEQUENCE [LARGE SCALE GENOMIC DNA]</scope>
    <source>
        <strain evidence="1 2">LMG 28454</strain>
    </source>
</reference>
<evidence type="ECO:0000313" key="2">
    <source>
        <dbReference type="Proteomes" id="UP001199919"/>
    </source>
</evidence>
<name>A0ABS8TWX1_9SPHI</name>
<keyword evidence="2" id="KW-1185">Reference proteome</keyword>
<evidence type="ECO:0000313" key="1">
    <source>
        <dbReference type="EMBL" id="MCD8739375.1"/>
    </source>
</evidence>
<protein>
    <submittedName>
        <fullName evidence="1">Uncharacterized protein</fullName>
    </submittedName>
</protein>
<dbReference type="Proteomes" id="UP001199919">
    <property type="component" value="Unassembled WGS sequence"/>
</dbReference>
<organism evidence="1 2">
    <name type="scientific">Mucilaginibacter roseus</name>
    <dbReference type="NCBI Taxonomy" id="1528868"/>
    <lineage>
        <taxon>Bacteria</taxon>
        <taxon>Pseudomonadati</taxon>
        <taxon>Bacteroidota</taxon>
        <taxon>Sphingobacteriia</taxon>
        <taxon>Sphingobacteriales</taxon>
        <taxon>Sphingobacteriaceae</taxon>
        <taxon>Mucilaginibacter</taxon>
    </lineage>
</organism>
<dbReference type="EMBL" id="JAJPWV010000001">
    <property type="protein sequence ID" value="MCD8739375.1"/>
    <property type="molecule type" value="Genomic_DNA"/>
</dbReference>
<dbReference type="RefSeq" id="WP_232175254.1">
    <property type="nucleotide sequence ID" value="NZ_JAJPWV010000001.1"/>
</dbReference>
<sequence>MYRQSLDNLLKALRRIEEPYYHTPEVRMIDNQLDINVENFITYENNFTSQLLAEYKVLAHLGELKESRPFLRELQILKRFAWSEDPDLGIRAAIERLRAIPEGKEDVVDELKTIPDFIIHKSQGNRERINQQLIAEIKTEAVLSYSRFAWDFFKLNVYLNKFNFQTACFIAINTDLKTVESYIGRYLDENHYYTTRTRDLFVVVKENFQSEIITKSLHKIKFLM</sequence>
<gene>
    <name evidence="1" type="ORF">LT679_02065</name>
</gene>
<comment type="caution">
    <text evidence="1">The sequence shown here is derived from an EMBL/GenBank/DDBJ whole genome shotgun (WGS) entry which is preliminary data.</text>
</comment>